<evidence type="ECO:0000259" key="3">
    <source>
        <dbReference type="PROSITE" id="PS51232"/>
    </source>
</evidence>
<accession>A0AAD5SA53</accession>
<dbReference type="GO" id="GO:0030866">
    <property type="term" value="P:cortical actin cytoskeleton organization"/>
    <property type="evidence" value="ECO:0007669"/>
    <property type="project" value="TreeGrafter"/>
</dbReference>
<dbReference type="GO" id="GO:0051015">
    <property type="term" value="F:actin filament binding"/>
    <property type="evidence" value="ECO:0007669"/>
    <property type="project" value="TreeGrafter"/>
</dbReference>
<dbReference type="Proteomes" id="UP001212841">
    <property type="component" value="Unassembled WGS sequence"/>
</dbReference>
<dbReference type="GO" id="GO:0031267">
    <property type="term" value="F:small GTPase binding"/>
    <property type="evidence" value="ECO:0007669"/>
    <property type="project" value="InterPro"/>
</dbReference>
<dbReference type="InterPro" id="IPR011989">
    <property type="entry name" value="ARM-like"/>
</dbReference>
<evidence type="ECO:0000256" key="1">
    <source>
        <dbReference type="SAM" id="Coils"/>
    </source>
</evidence>
<dbReference type="Pfam" id="PF06367">
    <property type="entry name" value="Drf_FH3"/>
    <property type="match status" value="1"/>
</dbReference>
<feature type="region of interest" description="Disordered" evidence="2">
    <location>
        <begin position="1"/>
        <end position="35"/>
    </location>
</feature>
<proteinExistence type="predicted"/>
<comment type="caution">
    <text evidence="4">The sequence shown here is derived from an EMBL/GenBank/DDBJ whole genome shotgun (WGS) entry which is preliminary data.</text>
</comment>
<dbReference type="SMART" id="SM01140">
    <property type="entry name" value="Drf_GBD"/>
    <property type="match status" value="1"/>
</dbReference>
<dbReference type="AlphaFoldDB" id="A0AAD5SA53"/>
<reference evidence="4" key="1">
    <citation type="submission" date="2020-05" db="EMBL/GenBank/DDBJ databases">
        <title>Phylogenomic resolution of chytrid fungi.</title>
        <authorList>
            <person name="Stajich J.E."/>
            <person name="Amses K."/>
            <person name="Simmons R."/>
            <person name="Seto K."/>
            <person name="Myers J."/>
            <person name="Bonds A."/>
            <person name="Quandt C.A."/>
            <person name="Barry K."/>
            <person name="Liu P."/>
            <person name="Grigoriev I."/>
            <person name="Longcore J.E."/>
            <person name="James T.Y."/>
        </authorList>
    </citation>
    <scope>NUCLEOTIDE SEQUENCE</scope>
    <source>
        <strain evidence="4">JEL0318</strain>
    </source>
</reference>
<dbReference type="Gene3D" id="1.10.238.150">
    <property type="entry name" value="Formin, FH3 diaphanous domain"/>
    <property type="match status" value="1"/>
</dbReference>
<dbReference type="InterPro" id="IPR016024">
    <property type="entry name" value="ARM-type_fold"/>
</dbReference>
<feature type="coiled-coil region" evidence="1">
    <location>
        <begin position="492"/>
        <end position="536"/>
    </location>
</feature>
<keyword evidence="5" id="KW-1185">Reference proteome</keyword>
<dbReference type="PROSITE" id="PS51232">
    <property type="entry name" value="GBD_FH3"/>
    <property type="match status" value="1"/>
</dbReference>
<dbReference type="SMART" id="SM01139">
    <property type="entry name" value="Drf_FH3"/>
    <property type="match status" value="1"/>
</dbReference>
<name>A0AAD5SA53_9FUNG</name>
<dbReference type="GO" id="GO:0016477">
    <property type="term" value="P:cell migration"/>
    <property type="evidence" value="ECO:0007669"/>
    <property type="project" value="TreeGrafter"/>
</dbReference>
<gene>
    <name evidence="4" type="ORF">HK097_003081</name>
</gene>
<organism evidence="4 5">
    <name type="scientific">Rhizophlyctis rosea</name>
    <dbReference type="NCBI Taxonomy" id="64517"/>
    <lineage>
        <taxon>Eukaryota</taxon>
        <taxon>Fungi</taxon>
        <taxon>Fungi incertae sedis</taxon>
        <taxon>Chytridiomycota</taxon>
        <taxon>Chytridiomycota incertae sedis</taxon>
        <taxon>Chytridiomycetes</taxon>
        <taxon>Rhizophlyctidales</taxon>
        <taxon>Rhizophlyctidaceae</taxon>
        <taxon>Rhizophlyctis</taxon>
    </lineage>
</organism>
<dbReference type="Pfam" id="PF06371">
    <property type="entry name" value="Drf_GBD"/>
    <property type="match status" value="1"/>
</dbReference>
<dbReference type="EMBL" id="JADGJD010001701">
    <property type="protein sequence ID" value="KAJ3038743.1"/>
    <property type="molecule type" value="Genomic_DNA"/>
</dbReference>
<feature type="compositionally biased region" description="Basic residues" evidence="2">
    <location>
        <begin position="1"/>
        <end position="11"/>
    </location>
</feature>
<dbReference type="PANTHER" id="PTHR45857">
    <property type="entry name" value="FORMIN-LIKE PROTEIN"/>
    <property type="match status" value="1"/>
</dbReference>
<evidence type="ECO:0000313" key="4">
    <source>
        <dbReference type="EMBL" id="KAJ3038743.1"/>
    </source>
</evidence>
<sequence>MFNLGTHRKKEKDREKSISTPTIFAGPAKGAAAHKDVSSPVESVIKFSQGGGFVPGTPVGMPGSGDDVATFKEEDRIEIERRFEAFLTQLALPADKLTQMRSLPLEKKWGLLQSQKSKGADIPILHSPIAFVELLGQTLPAAELSKHLQSLEVSLRTEPIQWVKNYIAGGGLPILLNLMKGFCAMASPTKDDREALYHLTRSLRALMNNTHGLQTTLSHPDGIPTLTLLLYIWPTISIWKNKTIVLDLLSAICFVPPDGHLKILEALQGWRDEKGEGKRFEVLVSGLKLRREDAEGSEGDVSFHMEYQISCLTFINAIVNSPEDLEFRVSLRNEFIELGIIELLPPLRALDHDELNTQIQIFEEEAAADLDAFAEVINVESINMQDPDAVFTAIKAQLDGSESWNWFVRVLQGLCMAPCDPFRGPKLWELLHITVSQIVLQRNGLNPDLARLRLNVDSAIGWLGKDESRSNYSPIVSPLSATSSVETPVETTVSERVKMKQMEERIRELEKKERIMGELEEMVRKKDEELSGLRKEIGEIRLW</sequence>
<dbReference type="GO" id="GO:0005829">
    <property type="term" value="C:cytosol"/>
    <property type="evidence" value="ECO:0007669"/>
    <property type="project" value="TreeGrafter"/>
</dbReference>
<dbReference type="InterPro" id="IPR043592">
    <property type="entry name" value="FMNL_animal"/>
</dbReference>
<protein>
    <recommendedName>
        <fullName evidence="3">GBD/FH3 domain-containing protein</fullName>
    </recommendedName>
</protein>
<evidence type="ECO:0000256" key="2">
    <source>
        <dbReference type="SAM" id="MobiDB-lite"/>
    </source>
</evidence>
<dbReference type="Gene3D" id="1.25.10.10">
    <property type="entry name" value="Leucine-rich Repeat Variant"/>
    <property type="match status" value="1"/>
</dbReference>
<dbReference type="SUPFAM" id="SSF48371">
    <property type="entry name" value="ARM repeat"/>
    <property type="match status" value="1"/>
</dbReference>
<dbReference type="PANTHER" id="PTHR45857:SF9">
    <property type="entry name" value="MULTIPLE WING HAIRS, ISOFORM C"/>
    <property type="match status" value="1"/>
</dbReference>
<dbReference type="InterPro" id="IPR010472">
    <property type="entry name" value="FH3_dom"/>
</dbReference>
<keyword evidence="1" id="KW-0175">Coiled coil</keyword>
<dbReference type="GO" id="GO:0008360">
    <property type="term" value="P:regulation of cell shape"/>
    <property type="evidence" value="ECO:0007669"/>
    <property type="project" value="TreeGrafter"/>
</dbReference>
<evidence type="ECO:0000313" key="5">
    <source>
        <dbReference type="Proteomes" id="UP001212841"/>
    </source>
</evidence>
<dbReference type="InterPro" id="IPR010473">
    <property type="entry name" value="GTPase-bd"/>
</dbReference>
<feature type="domain" description="GBD/FH3" evidence="3">
    <location>
        <begin position="71"/>
        <end position="446"/>
    </location>
</feature>
<dbReference type="InterPro" id="IPR014768">
    <property type="entry name" value="GBD/FH3_dom"/>
</dbReference>